<reference evidence="2" key="1">
    <citation type="submission" date="2009-10" db="EMBL/GenBank/DDBJ databases">
        <title>The genome sequence of Streptomyces sviceus strain ATCC 29083.</title>
        <authorList>
            <consortium name="The Broad Institute Genome Sequencing Platform"/>
            <consortium name="Broad Institute Microbial Sequencing Center"/>
            <person name="Fischbach M."/>
            <person name="Godfrey P."/>
            <person name="Ward D."/>
            <person name="Young S."/>
            <person name="Zeng Q."/>
            <person name="Koehrsen M."/>
            <person name="Alvarado L."/>
            <person name="Berlin A.M."/>
            <person name="Bochicchio J."/>
            <person name="Borenstein D."/>
            <person name="Chapman S.B."/>
            <person name="Chen Z."/>
            <person name="Engels R."/>
            <person name="Freedman E."/>
            <person name="Gellesch M."/>
            <person name="Goldberg J."/>
            <person name="Griggs A."/>
            <person name="Gujja S."/>
            <person name="Heilman E.R."/>
            <person name="Heiman D.I."/>
            <person name="Hepburn T.A."/>
            <person name="Howarth C."/>
            <person name="Jen D."/>
            <person name="Larson L."/>
            <person name="Lewis B."/>
            <person name="Mehta T."/>
            <person name="Park D."/>
            <person name="Pearson M."/>
            <person name="Richards J."/>
            <person name="Roberts A."/>
            <person name="Saif S."/>
            <person name="Shea T.D."/>
            <person name="Shenoy N."/>
            <person name="Sisk P."/>
            <person name="Stolte C."/>
            <person name="Sykes S.N."/>
            <person name="Thomson T."/>
            <person name="Walk T."/>
            <person name="White J."/>
            <person name="Yandava C."/>
            <person name="Straight P."/>
            <person name="Clardy J."/>
            <person name="Hung D."/>
            <person name="Kolter R."/>
            <person name="Mekalanos J."/>
            <person name="Walker S."/>
            <person name="Walsh C.T."/>
            <person name="Wieland-Brown L.C."/>
            <person name="Haas B."/>
            <person name="Nusbaum C."/>
            <person name="Birren B."/>
        </authorList>
    </citation>
    <scope>NUCLEOTIDE SEQUENCE [LARGE SCALE GENOMIC DNA]</scope>
    <source>
        <strain evidence="2">ATCC 29083</strain>
    </source>
</reference>
<sequence length="126" mass="13640">MDVHCGMRLRWRHRNPRPKRPPASPTSAAAQSDNDQGAEGVHKADIATAAELGKRVVEVARVYATGRTALAWPVSDSGRRGRAAGGAAAQGVVFEGRPADGLRVQVFRRADFSPHACRVGIRYRSR</sequence>
<dbReference type="AlphaFoldDB" id="B5HUU2"/>
<feature type="compositionally biased region" description="Basic residues" evidence="1">
    <location>
        <begin position="7"/>
        <end position="20"/>
    </location>
</feature>
<dbReference type="HOGENOM" id="CLU_1980415_0_0_11"/>
<proteinExistence type="predicted"/>
<accession>B5HUU2</accession>
<organism evidence="2 3">
    <name type="scientific">Streptomyces sviceus (strain ATCC 29083 / DSM 924 / JCM 4929 / NBRC 13980 / NCIMB 11184 / NRRL 5439 / UC 5370)</name>
    <dbReference type="NCBI Taxonomy" id="463191"/>
    <lineage>
        <taxon>Bacteria</taxon>
        <taxon>Bacillati</taxon>
        <taxon>Actinomycetota</taxon>
        <taxon>Actinomycetes</taxon>
        <taxon>Kitasatosporales</taxon>
        <taxon>Streptomycetaceae</taxon>
        <taxon>Streptomyces</taxon>
    </lineage>
</organism>
<evidence type="ECO:0000256" key="1">
    <source>
        <dbReference type="SAM" id="MobiDB-lite"/>
    </source>
</evidence>
<dbReference type="Proteomes" id="UP000002785">
    <property type="component" value="Chromosome"/>
</dbReference>
<evidence type="ECO:0000313" key="3">
    <source>
        <dbReference type="Proteomes" id="UP000002785"/>
    </source>
</evidence>
<name>B5HUU2_STRX2</name>
<dbReference type="EMBL" id="CM000951">
    <property type="protein sequence ID" value="EDY56597.1"/>
    <property type="molecule type" value="Genomic_DNA"/>
</dbReference>
<keyword evidence="3" id="KW-1185">Reference proteome</keyword>
<feature type="region of interest" description="Disordered" evidence="1">
    <location>
        <begin position="1"/>
        <end position="42"/>
    </location>
</feature>
<protein>
    <submittedName>
        <fullName evidence="2">Uncharacterized protein</fullName>
    </submittedName>
</protein>
<gene>
    <name evidence="2" type="ORF">SSEG_03177</name>
</gene>
<evidence type="ECO:0000313" key="2">
    <source>
        <dbReference type="EMBL" id="EDY56597.1"/>
    </source>
</evidence>